<comment type="pathway">
    <text evidence="2 10">Protein modification; protein glycosylation.</text>
</comment>
<evidence type="ECO:0000256" key="2">
    <source>
        <dbReference type="ARBA" id="ARBA00004922"/>
    </source>
</evidence>
<accession>A0A915D8W9</accession>
<dbReference type="GO" id="GO:0042283">
    <property type="term" value="F:dolichyl pyrophosphate Glc1Man9GlcNAc2 alpha-1,3-glucosyltransferase activity"/>
    <property type="evidence" value="ECO:0007669"/>
    <property type="project" value="TreeGrafter"/>
</dbReference>
<evidence type="ECO:0000256" key="3">
    <source>
        <dbReference type="ARBA" id="ARBA00008715"/>
    </source>
</evidence>
<feature type="transmembrane region" description="Helical" evidence="10">
    <location>
        <begin position="183"/>
        <end position="208"/>
    </location>
</feature>
<evidence type="ECO:0000256" key="10">
    <source>
        <dbReference type="RuleBase" id="RU363110"/>
    </source>
</evidence>
<dbReference type="Proteomes" id="UP000887574">
    <property type="component" value="Unplaced"/>
</dbReference>
<dbReference type="Gene3D" id="3.30.2170.10">
    <property type="entry name" value="archaeoglobus fulgidus dsm 4304 superfamily"/>
    <property type="match status" value="1"/>
</dbReference>
<protein>
    <recommendedName>
        <fullName evidence="10">Alpha-1,3-glucosyltransferase</fullName>
        <ecNumber evidence="10">2.4.1.-</ecNumber>
    </recommendedName>
</protein>
<evidence type="ECO:0000256" key="6">
    <source>
        <dbReference type="ARBA" id="ARBA00022692"/>
    </source>
</evidence>
<keyword evidence="7 10" id="KW-0256">Endoplasmic reticulum</keyword>
<dbReference type="GO" id="GO:0005789">
    <property type="term" value="C:endoplasmic reticulum membrane"/>
    <property type="evidence" value="ECO:0007669"/>
    <property type="project" value="UniProtKB-SubCell"/>
</dbReference>
<reference evidence="12" key="1">
    <citation type="submission" date="2022-11" db="UniProtKB">
        <authorList>
            <consortium name="WormBaseParasite"/>
        </authorList>
    </citation>
    <scope>IDENTIFICATION</scope>
</reference>
<dbReference type="PANTHER" id="PTHR12413:SF2">
    <property type="entry name" value="DOLICHYL PYROPHOSPHATE GLC1MAN9GLCNAC2 ALPHA-1,3-GLUCOSYLTRANSFERASE-RELATED"/>
    <property type="match status" value="1"/>
</dbReference>
<keyword evidence="6 10" id="KW-0812">Transmembrane</keyword>
<dbReference type="InterPro" id="IPR007581">
    <property type="entry name" value="Endonuclease-V"/>
</dbReference>
<feature type="transmembrane region" description="Helical" evidence="10">
    <location>
        <begin position="449"/>
        <end position="470"/>
    </location>
</feature>
<keyword evidence="4 10" id="KW-0328">Glycosyltransferase</keyword>
<dbReference type="Pfam" id="PF03155">
    <property type="entry name" value="Alg6_Alg8"/>
    <property type="match status" value="1"/>
</dbReference>
<keyword evidence="11" id="KW-1185">Reference proteome</keyword>
<feature type="transmembrane region" description="Helical" evidence="10">
    <location>
        <begin position="383"/>
        <end position="401"/>
    </location>
</feature>
<name>A0A915D8W9_9BILA</name>
<dbReference type="InterPro" id="IPR004856">
    <property type="entry name" value="Glyco_trans_ALG6/ALG8"/>
</dbReference>
<feature type="transmembrane region" description="Helical" evidence="10">
    <location>
        <begin position="244"/>
        <end position="266"/>
    </location>
</feature>
<dbReference type="PANTHER" id="PTHR12413">
    <property type="entry name" value="DOLICHYL GLYCOSYLTRANSFERASE"/>
    <property type="match status" value="1"/>
</dbReference>
<evidence type="ECO:0000256" key="4">
    <source>
        <dbReference type="ARBA" id="ARBA00022676"/>
    </source>
</evidence>
<feature type="transmembrane region" description="Helical" evidence="10">
    <location>
        <begin position="349"/>
        <end position="371"/>
    </location>
</feature>
<evidence type="ECO:0000256" key="1">
    <source>
        <dbReference type="ARBA" id="ARBA00004477"/>
    </source>
</evidence>
<dbReference type="EC" id="2.4.1.-" evidence="10"/>
<evidence type="ECO:0000256" key="8">
    <source>
        <dbReference type="ARBA" id="ARBA00022989"/>
    </source>
</evidence>
<dbReference type="GO" id="GO:0004519">
    <property type="term" value="F:endonuclease activity"/>
    <property type="evidence" value="ECO:0007669"/>
    <property type="project" value="InterPro"/>
</dbReference>
<proteinExistence type="inferred from homology"/>
<evidence type="ECO:0000256" key="7">
    <source>
        <dbReference type="ARBA" id="ARBA00022824"/>
    </source>
</evidence>
<evidence type="ECO:0000256" key="5">
    <source>
        <dbReference type="ARBA" id="ARBA00022679"/>
    </source>
</evidence>
<keyword evidence="5 10" id="KW-0808">Transferase</keyword>
<feature type="transmembrane region" description="Helical" evidence="10">
    <location>
        <begin position="509"/>
        <end position="536"/>
    </location>
</feature>
<evidence type="ECO:0000256" key="9">
    <source>
        <dbReference type="ARBA" id="ARBA00023136"/>
    </source>
</evidence>
<feature type="transmembrane region" description="Helical" evidence="10">
    <location>
        <begin position="421"/>
        <end position="442"/>
    </location>
</feature>
<organism evidence="11 12">
    <name type="scientific">Ditylenchus dipsaci</name>
    <dbReference type="NCBI Taxonomy" id="166011"/>
    <lineage>
        <taxon>Eukaryota</taxon>
        <taxon>Metazoa</taxon>
        <taxon>Ecdysozoa</taxon>
        <taxon>Nematoda</taxon>
        <taxon>Chromadorea</taxon>
        <taxon>Rhabditida</taxon>
        <taxon>Tylenchina</taxon>
        <taxon>Tylenchomorpha</taxon>
        <taxon>Sphaerularioidea</taxon>
        <taxon>Anguinidae</taxon>
        <taxon>Anguininae</taxon>
        <taxon>Ditylenchus</taxon>
    </lineage>
</organism>
<comment type="similarity">
    <text evidence="3 10">Belongs to the ALG6/ALG8 glucosyltransferase family.</text>
</comment>
<evidence type="ECO:0000313" key="12">
    <source>
        <dbReference type="WBParaSite" id="jg16792"/>
    </source>
</evidence>
<dbReference type="GO" id="GO:0006281">
    <property type="term" value="P:DNA repair"/>
    <property type="evidence" value="ECO:0007669"/>
    <property type="project" value="InterPro"/>
</dbReference>
<keyword evidence="9 10" id="KW-0472">Membrane</keyword>
<dbReference type="AlphaFoldDB" id="A0A915D8W9"/>
<feature type="transmembrane region" description="Helical" evidence="10">
    <location>
        <begin position="215"/>
        <end position="232"/>
    </location>
</feature>
<evidence type="ECO:0000313" key="11">
    <source>
        <dbReference type="Proteomes" id="UP000887574"/>
    </source>
</evidence>
<dbReference type="GO" id="GO:0006487">
    <property type="term" value="P:protein N-linked glycosylation"/>
    <property type="evidence" value="ECO:0007669"/>
    <property type="project" value="TreeGrafter"/>
</dbReference>
<sequence length="779" mass="88444">MAENGMKKTSININASFWTNRLVWLLCASVISLKCLLIRSYRSTDFEVHRNWMAITHHLPLSQWYYSNVSEWTLDYPPFFAYFEKLLSVLANYWDPAMLALQQDPYFSKNTLYFQRGSVIAVDCIYALSSIALANNIGESIEWMKEKTYLKYRLKFGLLCVLLCNSGLILLDNVHFQYNSFLYSFLFLCIVAILAGRLLTAAFLFGVLLNFKHIYLYYVPAFVFYYLQFYLWPVNLAALPKRVTCLACVLATPLLCAFGPFIYTGGMDGFQQMLSRLFPFQRGLTHAYWAPNFWSLYNFIDFLLYQVSVLADRVGRLDCNPNYMKCPLQPPMYTQGLVMEYDHSVLPNITPSISLLLVLISIVSVAIQILFFKKNGKSRGESFMVAIALSAYAFFLFGWHVHEKASLMILLPVTLLVFQDLKYLACFTPLCLGSLFSILPLFFSPLEDLVKYCLTGGYIALVAIVLFYIFGLECSKTLGKDTRLLKILMAVELYKCFIHKLVFGQALPFLPLMSVSVVCAYSICLSYSRLLVVVFGEQRSIRRAMRQCLQMEQRILAESNLEPLDDQQFSFVGGLDISACPDNRSLGVVSYTVLKYPELEVVHTSDQVVQLPYPYIPEFLAVREASILADIVLSNYDQQVDLLLVDGNGIYHSRMCGSACHVGYLTQTRSVGVAKNFNGFPMYSFGMPQKDVNQIEQRIKSNLKQAKKSAYIKVNALEPAILSVIRSSNCFTPQFVSPGYGLDLDSATRIAAKCSCLANPIRLSDLRSRALLQHIFNSN</sequence>
<comment type="subcellular location">
    <subcellularLocation>
        <location evidence="1 10">Endoplasmic reticulum membrane</location>
        <topology evidence="1 10">Multi-pass membrane protein</topology>
    </subcellularLocation>
</comment>
<dbReference type="Pfam" id="PF04493">
    <property type="entry name" value="Endonuclease_5"/>
    <property type="match status" value="1"/>
</dbReference>
<dbReference type="WBParaSite" id="jg16792">
    <property type="protein sequence ID" value="jg16792"/>
    <property type="gene ID" value="jg16792"/>
</dbReference>
<keyword evidence="8 10" id="KW-1133">Transmembrane helix</keyword>